<dbReference type="EMBL" id="AP028909">
    <property type="protein sequence ID" value="BES89394.1"/>
    <property type="molecule type" value="Genomic_DNA"/>
</dbReference>
<protein>
    <submittedName>
        <fullName evidence="1">Uncharacterized protein</fullName>
    </submittedName>
</protein>
<organism evidence="1 2">
    <name type="scientific">Nesidiocoris tenuis</name>
    <dbReference type="NCBI Taxonomy" id="355587"/>
    <lineage>
        <taxon>Eukaryota</taxon>
        <taxon>Metazoa</taxon>
        <taxon>Ecdysozoa</taxon>
        <taxon>Arthropoda</taxon>
        <taxon>Hexapoda</taxon>
        <taxon>Insecta</taxon>
        <taxon>Pterygota</taxon>
        <taxon>Neoptera</taxon>
        <taxon>Paraneoptera</taxon>
        <taxon>Hemiptera</taxon>
        <taxon>Heteroptera</taxon>
        <taxon>Panheteroptera</taxon>
        <taxon>Cimicomorpha</taxon>
        <taxon>Miridae</taxon>
        <taxon>Dicyphina</taxon>
        <taxon>Nesidiocoris</taxon>
    </lineage>
</organism>
<gene>
    <name evidence="1" type="ORF">NTJ_02201</name>
</gene>
<name>A0ABN7AAP6_9HEMI</name>
<proteinExistence type="predicted"/>
<evidence type="ECO:0000313" key="1">
    <source>
        <dbReference type="EMBL" id="BES89394.1"/>
    </source>
</evidence>
<reference evidence="1 2" key="1">
    <citation type="submission" date="2023-09" db="EMBL/GenBank/DDBJ databases">
        <title>Nesidiocoris tenuis whole genome shotgun sequence.</title>
        <authorList>
            <person name="Shibata T."/>
            <person name="Shimoda M."/>
            <person name="Kobayashi T."/>
            <person name="Uehara T."/>
        </authorList>
    </citation>
    <scope>NUCLEOTIDE SEQUENCE [LARGE SCALE GENOMIC DNA]</scope>
    <source>
        <strain evidence="1 2">Japan</strain>
    </source>
</reference>
<accession>A0ABN7AAP6</accession>
<sequence length="149" mass="16393">MARQEGYECVCKAKADREKGSVEYKDSCEKATKEAKMDQLSPASLASFPLSPSSHVACSRGLHSERFSMCFCPLKHSSPPPLSLCTSRSPMFGSSFLPVFRVVAEAATVHTHSIIQDAFYVSIQQRSGQPECTLHASVKLRSYYPILEG</sequence>
<dbReference type="Proteomes" id="UP001307889">
    <property type="component" value="Chromosome 1"/>
</dbReference>
<evidence type="ECO:0000313" key="2">
    <source>
        <dbReference type="Proteomes" id="UP001307889"/>
    </source>
</evidence>
<keyword evidence="2" id="KW-1185">Reference proteome</keyword>